<evidence type="ECO:0000313" key="1">
    <source>
        <dbReference type="EMBL" id="EET62434.1"/>
    </source>
</evidence>
<keyword evidence="2" id="KW-1185">Reference proteome</keyword>
<sequence length="49" mass="5481">MKLLKTDSQETDRKILMERFGITEEPGTVSEEDLTGKEGIIICRAPLTS</sequence>
<dbReference type="EMBL" id="ACCL02000002">
    <property type="protein sequence ID" value="EET62434.1"/>
    <property type="molecule type" value="Genomic_DNA"/>
</dbReference>
<reference evidence="1" key="1">
    <citation type="submission" date="2009-07" db="EMBL/GenBank/DDBJ databases">
        <authorList>
            <person name="Weinstock G."/>
            <person name="Sodergren E."/>
            <person name="Clifton S."/>
            <person name="Fulton L."/>
            <person name="Fulton B."/>
            <person name="Courtney L."/>
            <person name="Fronick C."/>
            <person name="Harrison M."/>
            <person name="Strong C."/>
            <person name="Farmer C."/>
            <person name="Delahaunty K."/>
            <person name="Markovic C."/>
            <person name="Hall O."/>
            <person name="Minx P."/>
            <person name="Tomlinson C."/>
            <person name="Mitreva M."/>
            <person name="Nelson J."/>
            <person name="Hou S."/>
            <person name="Wollam A."/>
            <person name="Pepin K.H."/>
            <person name="Johnson M."/>
            <person name="Bhonagiri V."/>
            <person name="Nash W.E."/>
            <person name="Warren W."/>
            <person name="Chinwalla A."/>
            <person name="Mardis E.R."/>
            <person name="Wilson R.K."/>
        </authorList>
    </citation>
    <scope>NUCLEOTIDE SEQUENCE [LARGE SCALE GENOMIC DNA]</scope>
    <source>
        <strain evidence="1">DSM 14469</strain>
    </source>
</reference>
<evidence type="ECO:0000313" key="2">
    <source>
        <dbReference type="Proteomes" id="UP000005561"/>
    </source>
</evidence>
<name>C6LA27_9FIRM</name>
<organism evidence="1 2">
    <name type="scientific">Marvinbryantia formatexigens DSM 14469</name>
    <dbReference type="NCBI Taxonomy" id="478749"/>
    <lineage>
        <taxon>Bacteria</taxon>
        <taxon>Bacillati</taxon>
        <taxon>Bacillota</taxon>
        <taxon>Clostridia</taxon>
        <taxon>Lachnospirales</taxon>
        <taxon>Lachnospiraceae</taxon>
        <taxon>Marvinbryantia</taxon>
    </lineage>
</organism>
<gene>
    <name evidence="1" type="ORF">BRYFOR_05469</name>
</gene>
<dbReference type="STRING" id="168384.SAMN05660368_02257"/>
<comment type="caution">
    <text evidence="1">The sequence shown here is derived from an EMBL/GenBank/DDBJ whole genome shotgun (WGS) entry which is preliminary data.</text>
</comment>
<dbReference type="Proteomes" id="UP000005561">
    <property type="component" value="Unassembled WGS sequence"/>
</dbReference>
<protein>
    <submittedName>
        <fullName evidence="1">Uncharacterized protein</fullName>
    </submittedName>
</protein>
<dbReference type="AlphaFoldDB" id="C6LA27"/>
<proteinExistence type="predicted"/>
<dbReference type="RefSeq" id="WP_006860269.1">
    <property type="nucleotide sequence ID" value="NZ_ACCL02000002.1"/>
</dbReference>
<accession>C6LA27</accession>